<comment type="caution">
    <text evidence="2">The sequence shown here is derived from an EMBL/GenBank/DDBJ whole genome shotgun (WGS) entry which is preliminary data.</text>
</comment>
<reference evidence="2 4" key="1">
    <citation type="submission" date="2019-03" db="EMBL/GenBank/DDBJ databases">
        <title>Genomic Encyclopedia of Type Strains, Phase IV (KMG-IV): sequencing the most valuable type-strain genomes for metagenomic binning, comparative biology and taxonomic classification.</title>
        <authorList>
            <person name="Goeker M."/>
        </authorList>
    </citation>
    <scope>NUCLEOTIDE SEQUENCE [LARGE SCALE GENOMIC DNA]</scope>
    <source>
        <strain evidence="2 4">DSM 12034</strain>
    </source>
</reference>
<evidence type="ECO:0000313" key="4">
    <source>
        <dbReference type="Proteomes" id="UP000295536"/>
    </source>
</evidence>
<dbReference type="InterPro" id="IPR014507">
    <property type="entry name" value="Baseplate_assembly_J_pred"/>
</dbReference>
<dbReference type="Pfam" id="PF26078">
    <property type="entry name" value="Baseplate_J_M"/>
    <property type="match status" value="1"/>
</dbReference>
<dbReference type="RefSeq" id="WP_132962075.1">
    <property type="nucleotide sequence ID" value="NZ_SMAH01000004.1"/>
</dbReference>
<dbReference type="EMBL" id="SMAH01000004">
    <property type="protein sequence ID" value="TCS98757.1"/>
    <property type="molecule type" value="Genomic_DNA"/>
</dbReference>
<accession>A0A4V2UW97</accession>
<evidence type="ECO:0000259" key="1">
    <source>
        <dbReference type="Pfam" id="PF26078"/>
    </source>
</evidence>
<proteinExistence type="predicted"/>
<dbReference type="AlphaFoldDB" id="A0A4V2UW97"/>
<dbReference type="OrthoDB" id="9793802at2"/>
<organism evidence="2 4">
    <name type="scientific">Tepidimonas ignava</name>
    <dbReference type="NCBI Taxonomy" id="114249"/>
    <lineage>
        <taxon>Bacteria</taxon>
        <taxon>Pseudomonadati</taxon>
        <taxon>Pseudomonadota</taxon>
        <taxon>Betaproteobacteria</taxon>
        <taxon>Burkholderiales</taxon>
        <taxon>Tepidimonas</taxon>
    </lineage>
</organism>
<dbReference type="Proteomes" id="UP000295536">
    <property type="component" value="Unassembled WGS sequence"/>
</dbReference>
<evidence type="ECO:0000313" key="5">
    <source>
        <dbReference type="Proteomes" id="UP000315577"/>
    </source>
</evidence>
<dbReference type="InterPro" id="IPR052726">
    <property type="entry name" value="Phage_Baseplate_Hub"/>
</dbReference>
<feature type="domain" description="Baseplate J-like central" evidence="1">
    <location>
        <begin position="111"/>
        <end position="181"/>
    </location>
</feature>
<gene>
    <name evidence="2" type="ORF">EDC36_104181</name>
    <name evidence="3" type="ORF">Tigna_01948</name>
</gene>
<evidence type="ECO:0000313" key="2">
    <source>
        <dbReference type="EMBL" id="TCS98757.1"/>
    </source>
</evidence>
<reference evidence="3 5" key="2">
    <citation type="submission" date="2019-07" db="EMBL/GenBank/DDBJ databases">
        <title>Tepidimonas ignava SPS-1037 draft genome.</title>
        <authorList>
            <person name="Da Costa M.S."/>
            <person name="Froufe H.J.C."/>
            <person name="Egas C."/>
            <person name="Albuquerque L."/>
        </authorList>
    </citation>
    <scope>NUCLEOTIDE SEQUENCE [LARGE SCALE GENOMIC DNA]</scope>
    <source>
        <strain evidence="3 5">SPS-1037</strain>
    </source>
</reference>
<dbReference type="PANTHER" id="PTHR35862:SF1">
    <property type="entry name" value="FELS-2 PROPHAGE PROTEIN"/>
    <property type="match status" value="1"/>
</dbReference>
<dbReference type="Proteomes" id="UP000315577">
    <property type="component" value="Unassembled WGS sequence"/>
</dbReference>
<dbReference type="PIRSF" id="PIRSF020481">
    <property type="entry name" value="BAP"/>
    <property type="match status" value="1"/>
</dbReference>
<sequence length="274" mass="30005">MSLQDLPEPAVIEPLGYEPILAALVAAFRQRYPEYSALVESDPAIKLLEVAAYREMILRQRINEAAKSQLLAFAAGADLDHLAAFYGVERLPEEQDEALRQRCRARIQGFANAGGAAHYRYWALSASPGVQDVGVVSPMPGLVRVAVLVREGADAQAVLEAVSAQLAREDVRVLTDTVEVVDAQIKRVTVRATLWRLPGTLPQAIGAIAEQLRATIRQRARLGWDATRSWLMAQLHQPGIHRVELIAPAEDARCAAHEAVRLEEVELIDGGVDE</sequence>
<keyword evidence="5" id="KW-1185">Reference proteome</keyword>
<dbReference type="EMBL" id="VJNC01000013">
    <property type="protein sequence ID" value="TSE20317.1"/>
    <property type="molecule type" value="Genomic_DNA"/>
</dbReference>
<name>A0A4V2UW97_9BURK</name>
<dbReference type="PANTHER" id="PTHR35862">
    <property type="entry name" value="FELS-2 PROPHAGE PROTEIN"/>
    <property type="match status" value="1"/>
</dbReference>
<dbReference type="InterPro" id="IPR058531">
    <property type="entry name" value="Baseplate_J_M"/>
</dbReference>
<evidence type="ECO:0000313" key="3">
    <source>
        <dbReference type="EMBL" id="TSE20317.1"/>
    </source>
</evidence>
<protein>
    <submittedName>
        <fullName evidence="3">Baseplate J-like protein</fullName>
    </submittedName>
    <submittedName>
        <fullName evidence="2">Phage-related baseplate assembly protein</fullName>
    </submittedName>
</protein>